<evidence type="ECO:0000256" key="10">
    <source>
        <dbReference type="ARBA" id="ARBA00022692"/>
    </source>
</evidence>
<dbReference type="SMART" id="SM00369">
    <property type="entry name" value="LRR_TYP"/>
    <property type="match status" value="6"/>
</dbReference>
<dbReference type="PANTHER" id="PTHR27008:SF592">
    <property type="entry name" value="LEUCINE-RICH REPEAT RECEPTOR-LIKE PROTEIN KINASE FAMILY PROTEIN-RELATED"/>
    <property type="match status" value="1"/>
</dbReference>
<reference evidence="26" key="1">
    <citation type="submission" date="2020-09" db="EMBL/GenBank/DDBJ databases">
        <title>Genome-Enabled Discovery of Anthraquinone Biosynthesis in Senna tora.</title>
        <authorList>
            <person name="Kang S.-H."/>
            <person name="Pandey R.P."/>
            <person name="Lee C.-M."/>
            <person name="Sim J.-S."/>
            <person name="Jeong J.-T."/>
            <person name="Choi B.-S."/>
            <person name="Jung M."/>
            <person name="Ginzburg D."/>
            <person name="Zhao K."/>
            <person name="Won S.Y."/>
            <person name="Oh T.-J."/>
            <person name="Yu Y."/>
            <person name="Kim N.-H."/>
            <person name="Lee O.R."/>
            <person name="Lee T.-H."/>
            <person name="Bashyal P."/>
            <person name="Kim T.-S."/>
            <person name="Lee W.-H."/>
            <person name="Kawkins C."/>
            <person name="Kim C.-K."/>
            <person name="Kim J.S."/>
            <person name="Ahn B.O."/>
            <person name="Rhee S.Y."/>
            <person name="Sohng J.K."/>
        </authorList>
    </citation>
    <scope>NUCLEOTIDE SEQUENCE</scope>
    <source>
        <tissue evidence="26">Leaf</tissue>
    </source>
</reference>
<comment type="catalytic activity">
    <reaction evidence="21">
        <text>L-seryl-[protein] + ATP = O-phospho-L-seryl-[protein] + ADP + H(+)</text>
        <dbReference type="Rhea" id="RHEA:17989"/>
        <dbReference type="Rhea" id="RHEA-COMP:9863"/>
        <dbReference type="Rhea" id="RHEA-COMP:11604"/>
        <dbReference type="ChEBI" id="CHEBI:15378"/>
        <dbReference type="ChEBI" id="CHEBI:29999"/>
        <dbReference type="ChEBI" id="CHEBI:30616"/>
        <dbReference type="ChEBI" id="CHEBI:83421"/>
        <dbReference type="ChEBI" id="CHEBI:456216"/>
        <dbReference type="EC" id="2.7.11.1"/>
    </reaction>
</comment>
<evidence type="ECO:0000256" key="15">
    <source>
        <dbReference type="ARBA" id="ARBA00022840"/>
    </source>
</evidence>
<proteinExistence type="inferred from homology"/>
<dbReference type="Gene3D" id="3.80.10.10">
    <property type="entry name" value="Ribonuclease Inhibitor"/>
    <property type="match status" value="3"/>
</dbReference>
<dbReference type="InterPro" id="IPR008271">
    <property type="entry name" value="Ser/Thr_kinase_AS"/>
</dbReference>
<keyword evidence="11 24" id="KW-0732">Signal</keyword>
<dbReference type="Pfam" id="PF13855">
    <property type="entry name" value="LRR_8"/>
    <property type="match status" value="2"/>
</dbReference>
<evidence type="ECO:0000256" key="1">
    <source>
        <dbReference type="ARBA" id="ARBA00004162"/>
    </source>
</evidence>
<dbReference type="Pfam" id="PF00069">
    <property type="entry name" value="Pkinase"/>
    <property type="match status" value="1"/>
</dbReference>
<dbReference type="SMART" id="SM00220">
    <property type="entry name" value="S_TKc"/>
    <property type="match status" value="1"/>
</dbReference>
<gene>
    <name evidence="26" type="ORF">G2W53_010965</name>
</gene>
<keyword evidence="8" id="KW-0433">Leucine-rich repeat</keyword>
<dbReference type="FunFam" id="3.80.10.10:FF:000288">
    <property type="entry name" value="LRR receptor-like serine/threonine-protein kinase EFR"/>
    <property type="match status" value="1"/>
</dbReference>
<name>A0A834X0V6_9FABA</name>
<keyword evidence="18 26" id="KW-0675">Receptor</keyword>
<dbReference type="Pfam" id="PF00560">
    <property type="entry name" value="LRR_1"/>
    <property type="match status" value="7"/>
</dbReference>
<evidence type="ECO:0000256" key="22">
    <source>
        <dbReference type="PROSITE-ProRule" id="PRU10141"/>
    </source>
</evidence>
<dbReference type="AlphaFoldDB" id="A0A834X0V6"/>
<evidence type="ECO:0000256" key="8">
    <source>
        <dbReference type="ARBA" id="ARBA00022614"/>
    </source>
</evidence>
<organism evidence="26 27">
    <name type="scientific">Senna tora</name>
    <dbReference type="NCBI Taxonomy" id="362788"/>
    <lineage>
        <taxon>Eukaryota</taxon>
        <taxon>Viridiplantae</taxon>
        <taxon>Streptophyta</taxon>
        <taxon>Embryophyta</taxon>
        <taxon>Tracheophyta</taxon>
        <taxon>Spermatophyta</taxon>
        <taxon>Magnoliopsida</taxon>
        <taxon>eudicotyledons</taxon>
        <taxon>Gunneridae</taxon>
        <taxon>Pentapetalae</taxon>
        <taxon>rosids</taxon>
        <taxon>fabids</taxon>
        <taxon>Fabales</taxon>
        <taxon>Fabaceae</taxon>
        <taxon>Caesalpinioideae</taxon>
        <taxon>Cassia clade</taxon>
        <taxon>Senna</taxon>
    </lineage>
</organism>
<dbReference type="GO" id="GO:0004674">
    <property type="term" value="F:protein serine/threonine kinase activity"/>
    <property type="evidence" value="ECO:0007669"/>
    <property type="project" value="UniProtKB-KW"/>
</dbReference>
<dbReference type="InterPro" id="IPR017441">
    <property type="entry name" value="Protein_kinase_ATP_BS"/>
</dbReference>
<dbReference type="PANTHER" id="PTHR27008">
    <property type="entry name" value="OS04G0122200 PROTEIN"/>
    <property type="match status" value="1"/>
</dbReference>
<keyword evidence="15 22" id="KW-0067">ATP-binding</keyword>
<dbReference type="GO" id="GO:0005886">
    <property type="term" value="C:plasma membrane"/>
    <property type="evidence" value="ECO:0007669"/>
    <property type="project" value="UniProtKB-SubCell"/>
</dbReference>
<evidence type="ECO:0000256" key="21">
    <source>
        <dbReference type="ARBA" id="ARBA00048679"/>
    </source>
</evidence>
<evidence type="ECO:0000256" key="23">
    <source>
        <dbReference type="SAM" id="Phobius"/>
    </source>
</evidence>
<dbReference type="PROSITE" id="PS51450">
    <property type="entry name" value="LRR"/>
    <property type="match status" value="1"/>
</dbReference>
<dbReference type="FunFam" id="3.80.10.10:FF:000095">
    <property type="entry name" value="LRR receptor-like serine/threonine-protein kinase GSO1"/>
    <property type="match status" value="1"/>
</dbReference>
<keyword evidence="9" id="KW-0808">Transferase</keyword>
<comment type="catalytic activity">
    <reaction evidence="20">
        <text>L-threonyl-[protein] + ATP = O-phospho-L-threonyl-[protein] + ADP + H(+)</text>
        <dbReference type="Rhea" id="RHEA:46608"/>
        <dbReference type="Rhea" id="RHEA-COMP:11060"/>
        <dbReference type="Rhea" id="RHEA-COMP:11605"/>
        <dbReference type="ChEBI" id="CHEBI:15378"/>
        <dbReference type="ChEBI" id="CHEBI:30013"/>
        <dbReference type="ChEBI" id="CHEBI:30616"/>
        <dbReference type="ChEBI" id="CHEBI:61977"/>
        <dbReference type="ChEBI" id="CHEBI:456216"/>
        <dbReference type="EC" id="2.7.11.1"/>
    </reaction>
</comment>
<dbReference type="SMART" id="SM00365">
    <property type="entry name" value="LRR_SD22"/>
    <property type="match status" value="5"/>
</dbReference>
<dbReference type="InterPro" id="IPR011009">
    <property type="entry name" value="Kinase-like_dom_sf"/>
</dbReference>
<sequence>MKPLATMNLAFWCISLIHLLLFSLWFHFQPCEAASSPTLLGNETDHLALLKFKESISHDPFHILASWNHSTHFCSWYGITCSPKHQRVQSLILQGHNLHGFLPPHIGNLSFLRIISLFNNSFYGEIPQALGHLFRLQDLVLSKNTLVGEIPVNITKCSQLRSLYFGNNHLTGRIPKEIGSLHKLELLVLDKNNFTGHIPYSLWNLSSLSFIFSNYNNLEGSIPQEIGLLKNLRVLELAVNNLFGTIPSSLYNLSSLEILSISINHFIATLPPNTFLNLPRLQLFLVGDNQISGPIPTSITNATMLQMVDVGDNNLTGQVPSLGKQQHLWGLSLSQNNLGANSARDFEFLKSLANCSKLRILDMGFNNFGGPLPNSIGNLSTKLENLYLGYNRIFGNIPGSIGNLNNLIVLSMSNNCLSHTIPASFGKFQRMQALDLSGNKLSGEIPSVLGNLSQLFHLNLSNNAFGGNISQGLGNWQKLQILDLSRNNLNGLIPIDVLRLSFLTLIFLNLSQNSLSGNLPIEVGKLNNINVLDVSQNHLSGQIPAIIGDCIMLEYLDLGGNSFQEIIPSSLASLKGLQYLDLSRNNLSGPIPKGLQDISMLKYLNVSFNMLEGEVPAHGVFHNASAISLVGNSKLCGGISELKLPQCPVNALNHKRHRNFKLITLISFGAAILLFLSSIFAMYHLKKRNKKLPLNSSTINQLPKVSYQSLHNATHGFSVNNLIGSGSFGSVYRGSLDSEENVAVKVLNLQNKGAHKSFIIECNALRNIRHRNLVKVLTCCSGIDYNGDEFKAIVFEYMENGGLESWLYPSMKDADLSRTFLLDQRLNIIIDVASALHYLHYECEQSIVHCDIKPSNVLLDGDMVAHVSDFGLAKLLPNMQSSTTGLQGTIGYAPPEYGMGSMVSTEGDMYSFGILILEMLTGRKSTDEMFKDSHNLHNYVKTTFSDHLVQIVDPNLFPRDDEGVSRNNEEENREIQTLVHVHSNVKKCLVSILKIGLACSVESPNERMSIRDVCRELDLIRKSILAGGRINRG</sequence>
<evidence type="ECO:0000256" key="5">
    <source>
        <dbReference type="ARBA" id="ARBA00022475"/>
    </source>
</evidence>
<evidence type="ECO:0000256" key="2">
    <source>
        <dbReference type="ARBA" id="ARBA00004479"/>
    </source>
</evidence>
<evidence type="ECO:0000256" key="20">
    <source>
        <dbReference type="ARBA" id="ARBA00047899"/>
    </source>
</evidence>
<dbReference type="InterPro" id="IPR003591">
    <property type="entry name" value="Leu-rich_rpt_typical-subtyp"/>
</dbReference>
<dbReference type="OrthoDB" id="676979at2759"/>
<accession>A0A834X0V6</accession>
<evidence type="ECO:0000256" key="24">
    <source>
        <dbReference type="SAM" id="SignalP"/>
    </source>
</evidence>
<dbReference type="Proteomes" id="UP000634136">
    <property type="component" value="Unassembled WGS sequence"/>
</dbReference>
<keyword evidence="17 23" id="KW-0472">Membrane</keyword>
<comment type="subcellular location">
    <subcellularLocation>
        <location evidence="1">Cell membrane</location>
        <topology evidence="1">Single-pass membrane protein</topology>
    </subcellularLocation>
    <subcellularLocation>
        <location evidence="2">Membrane</location>
        <topology evidence="2">Single-pass type I membrane protein</topology>
    </subcellularLocation>
</comment>
<dbReference type="InterPro" id="IPR000719">
    <property type="entry name" value="Prot_kinase_dom"/>
</dbReference>
<feature type="transmembrane region" description="Helical" evidence="23">
    <location>
        <begin position="662"/>
        <end position="683"/>
    </location>
</feature>
<comment type="caution">
    <text evidence="26">The sequence shown here is derived from an EMBL/GenBank/DDBJ whole genome shotgun (WGS) entry which is preliminary data.</text>
</comment>
<dbReference type="SUPFAM" id="SSF56112">
    <property type="entry name" value="Protein kinase-like (PK-like)"/>
    <property type="match status" value="1"/>
</dbReference>
<evidence type="ECO:0000256" key="19">
    <source>
        <dbReference type="ARBA" id="ARBA00023180"/>
    </source>
</evidence>
<keyword evidence="14 26" id="KW-0418">Kinase</keyword>
<keyword evidence="16 23" id="KW-1133">Transmembrane helix</keyword>
<dbReference type="InterPro" id="IPR013210">
    <property type="entry name" value="LRR_N_plant-typ"/>
</dbReference>
<evidence type="ECO:0000256" key="17">
    <source>
        <dbReference type="ARBA" id="ARBA00023136"/>
    </source>
</evidence>
<evidence type="ECO:0000256" key="9">
    <source>
        <dbReference type="ARBA" id="ARBA00022679"/>
    </source>
</evidence>
<evidence type="ECO:0000256" key="16">
    <source>
        <dbReference type="ARBA" id="ARBA00022989"/>
    </source>
</evidence>
<dbReference type="Gene3D" id="3.30.200.20">
    <property type="entry name" value="Phosphorylase Kinase, domain 1"/>
    <property type="match status" value="1"/>
</dbReference>
<keyword evidence="5" id="KW-1003">Cell membrane</keyword>
<dbReference type="FunFam" id="3.30.200.20:FF:000432">
    <property type="entry name" value="LRR receptor-like serine/threonine-protein kinase EFR"/>
    <property type="match status" value="1"/>
</dbReference>
<dbReference type="Gene3D" id="1.10.510.10">
    <property type="entry name" value="Transferase(Phosphotransferase) domain 1"/>
    <property type="match status" value="1"/>
</dbReference>
<keyword evidence="6" id="KW-0723">Serine/threonine-protein kinase</keyword>
<dbReference type="PRINTS" id="PR00019">
    <property type="entry name" value="LEURICHRPT"/>
</dbReference>
<evidence type="ECO:0000256" key="3">
    <source>
        <dbReference type="ARBA" id="ARBA00008684"/>
    </source>
</evidence>
<evidence type="ECO:0000256" key="14">
    <source>
        <dbReference type="ARBA" id="ARBA00022777"/>
    </source>
</evidence>
<keyword evidence="13 22" id="KW-0547">Nucleotide-binding</keyword>
<dbReference type="PROSITE" id="PS00108">
    <property type="entry name" value="PROTEIN_KINASE_ST"/>
    <property type="match status" value="1"/>
</dbReference>
<feature type="binding site" evidence="22">
    <location>
        <position position="745"/>
    </location>
    <ligand>
        <name>ATP</name>
        <dbReference type="ChEBI" id="CHEBI:30616"/>
    </ligand>
</feature>
<evidence type="ECO:0000256" key="4">
    <source>
        <dbReference type="ARBA" id="ARBA00012513"/>
    </source>
</evidence>
<dbReference type="SUPFAM" id="SSF52058">
    <property type="entry name" value="L domain-like"/>
    <property type="match status" value="2"/>
</dbReference>
<dbReference type="FunFam" id="1.10.510.10:FF:000358">
    <property type="entry name" value="Putative leucine-rich repeat receptor-like serine/threonine-protein kinase"/>
    <property type="match status" value="1"/>
</dbReference>
<dbReference type="EC" id="2.7.11.1" evidence="4"/>
<evidence type="ECO:0000256" key="7">
    <source>
        <dbReference type="ARBA" id="ARBA00022553"/>
    </source>
</evidence>
<dbReference type="InterPro" id="IPR001611">
    <property type="entry name" value="Leu-rich_rpt"/>
</dbReference>
<dbReference type="Pfam" id="PF08263">
    <property type="entry name" value="LRRNT_2"/>
    <property type="match status" value="1"/>
</dbReference>
<keyword evidence="27" id="KW-1185">Reference proteome</keyword>
<feature type="signal peptide" evidence="24">
    <location>
        <begin position="1"/>
        <end position="33"/>
    </location>
</feature>
<evidence type="ECO:0000259" key="25">
    <source>
        <dbReference type="PROSITE" id="PS50011"/>
    </source>
</evidence>
<keyword evidence="10 23" id="KW-0812">Transmembrane</keyword>
<dbReference type="InterPro" id="IPR051809">
    <property type="entry name" value="Plant_receptor-like_S/T_kinase"/>
</dbReference>
<feature type="chain" id="PRO_5032321587" description="non-specific serine/threonine protein kinase" evidence="24">
    <location>
        <begin position="34"/>
        <end position="1033"/>
    </location>
</feature>
<evidence type="ECO:0000256" key="13">
    <source>
        <dbReference type="ARBA" id="ARBA00022741"/>
    </source>
</evidence>
<evidence type="ECO:0000256" key="12">
    <source>
        <dbReference type="ARBA" id="ARBA00022737"/>
    </source>
</evidence>
<protein>
    <recommendedName>
        <fullName evidence="4">non-specific serine/threonine protein kinase</fullName>
        <ecNumber evidence="4">2.7.11.1</ecNumber>
    </recommendedName>
</protein>
<keyword evidence="12" id="KW-0677">Repeat</keyword>
<evidence type="ECO:0000256" key="18">
    <source>
        <dbReference type="ARBA" id="ARBA00023170"/>
    </source>
</evidence>
<dbReference type="InterPro" id="IPR032675">
    <property type="entry name" value="LRR_dom_sf"/>
</dbReference>
<dbReference type="PROSITE" id="PS00107">
    <property type="entry name" value="PROTEIN_KINASE_ATP"/>
    <property type="match status" value="1"/>
</dbReference>
<feature type="domain" description="Protein kinase" evidence="25">
    <location>
        <begin position="717"/>
        <end position="1020"/>
    </location>
</feature>
<dbReference type="PROSITE" id="PS50011">
    <property type="entry name" value="PROTEIN_KINASE_DOM"/>
    <property type="match status" value="1"/>
</dbReference>
<comment type="similarity">
    <text evidence="3">Belongs to the protein kinase superfamily. Ser/Thr protein kinase family.</text>
</comment>
<dbReference type="GO" id="GO:0005524">
    <property type="term" value="F:ATP binding"/>
    <property type="evidence" value="ECO:0007669"/>
    <property type="project" value="UniProtKB-UniRule"/>
</dbReference>
<evidence type="ECO:0000313" key="26">
    <source>
        <dbReference type="EMBL" id="KAF7836106.1"/>
    </source>
</evidence>
<keyword evidence="19" id="KW-0325">Glycoprotein</keyword>
<evidence type="ECO:0000256" key="11">
    <source>
        <dbReference type="ARBA" id="ARBA00022729"/>
    </source>
</evidence>
<dbReference type="EMBL" id="JAAIUW010000004">
    <property type="protein sequence ID" value="KAF7836106.1"/>
    <property type="molecule type" value="Genomic_DNA"/>
</dbReference>
<evidence type="ECO:0000256" key="6">
    <source>
        <dbReference type="ARBA" id="ARBA00022527"/>
    </source>
</evidence>
<evidence type="ECO:0000313" key="27">
    <source>
        <dbReference type="Proteomes" id="UP000634136"/>
    </source>
</evidence>
<keyword evidence="7" id="KW-0597">Phosphoprotein</keyword>